<dbReference type="EMBL" id="AFLW02000093">
    <property type="protein sequence ID" value="EMM82188.1"/>
    <property type="molecule type" value="Genomic_DNA"/>
</dbReference>
<protein>
    <submittedName>
        <fullName evidence="2">Uncharacterized protein</fullName>
    </submittedName>
</protein>
<evidence type="ECO:0000313" key="2">
    <source>
        <dbReference type="EMBL" id="EMM82188.1"/>
    </source>
</evidence>
<comment type="caution">
    <text evidence="2">The sequence shown here is derived from an EMBL/GenBank/DDBJ whole genome shotgun (WGS) entry which is preliminary data.</text>
</comment>
<keyword evidence="1" id="KW-0175">Coiled coil</keyword>
<sequence length="430" mass="49718">MTRTDAVENNPIYLLSDVAVKSIIEKERLTPRLILNEYVNRMLNILKSDHVDARIMITSSGIILHNIFKTSIDTRAHEGILYDVIKSIERIHNFCAENKILSHQVIELNELMENIGIDSIKSGHYELARQQIYSIVRILDAHLKSNVPDESEICEFGLYDSNYKSSDPNKEPDYDKSSHWSRIRDDYTRIIYKLFEVAIDKENEDVVDTCVFSYSSIVHDVLNANLGPLQRKLLIMDCIHYFHKCILKISKGNRIDLRHVSMPVDSFSITRIADTNPELFQFLIVKLSDLVLSLVTQKIYLFSSFNEIGTVGRGCISKLSISSIEVEAIEFLCDIFRRIKIILLKENSQEAENALIEVRSQVFSFKTWLEKEKRKNAKVKAKILTLTKEFDKLPNIIKSFKSDAVFWPNRKPKVKSTDPRFRTLRDRGAE</sequence>
<dbReference type="Proteomes" id="UP000012128">
    <property type="component" value="Unassembled WGS sequence"/>
</dbReference>
<evidence type="ECO:0000256" key="1">
    <source>
        <dbReference type="SAM" id="Coils"/>
    </source>
</evidence>
<accession>M6GB67</accession>
<feature type="coiled-coil region" evidence="1">
    <location>
        <begin position="341"/>
        <end position="389"/>
    </location>
</feature>
<dbReference type="AlphaFoldDB" id="M6GB67"/>
<name>M6GB67_LEPIR</name>
<evidence type="ECO:0000313" key="3">
    <source>
        <dbReference type="Proteomes" id="UP000012128"/>
    </source>
</evidence>
<reference evidence="2 3" key="1">
    <citation type="submission" date="2013-01" db="EMBL/GenBank/DDBJ databases">
        <authorList>
            <person name="Harkins D.M."/>
            <person name="Durkin A.S."/>
            <person name="Brinkac L.M."/>
            <person name="Haft D.H."/>
            <person name="Selengut J.D."/>
            <person name="Sanka R."/>
            <person name="DePew J."/>
            <person name="Purushe J."/>
            <person name="Hospenthal D.R."/>
            <person name="Murray C.K."/>
            <person name="Pimentel G."/>
            <person name="Wasfy M."/>
            <person name="Parker T."/>
            <person name="Miller R.S."/>
            <person name="Vinetz J.M."/>
            <person name="Sutton G.G."/>
            <person name="Nierman W.C."/>
            <person name="Fouts D.E."/>
        </authorList>
    </citation>
    <scope>NUCLEOTIDE SEQUENCE [LARGE SCALE GENOMIC DNA]</scope>
    <source>
        <strain evidence="2 3">2006001854</strain>
    </source>
</reference>
<organism evidence="2 3">
    <name type="scientific">Leptospira interrogans str. 2006001854</name>
    <dbReference type="NCBI Taxonomy" id="1001590"/>
    <lineage>
        <taxon>Bacteria</taxon>
        <taxon>Pseudomonadati</taxon>
        <taxon>Spirochaetota</taxon>
        <taxon>Spirochaetia</taxon>
        <taxon>Leptospirales</taxon>
        <taxon>Leptospiraceae</taxon>
        <taxon>Leptospira</taxon>
    </lineage>
</organism>
<proteinExistence type="predicted"/>
<gene>
    <name evidence="2" type="ORF">LEP1GSC037_2621</name>
</gene>